<keyword evidence="5" id="KW-1185">Reference proteome</keyword>
<organism evidence="4 5">
    <name type="scientific">Mycena metata</name>
    <dbReference type="NCBI Taxonomy" id="1033252"/>
    <lineage>
        <taxon>Eukaryota</taxon>
        <taxon>Fungi</taxon>
        <taxon>Dikarya</taxon>
        <taxon>Basidiomycota</taxon>
        <taxon>Agaricomycotina</taxon>
        <taxon>Agaricomycetes</taxon>
        <taxon>Agaricomycetidae</taxon>
        <taxon>Agaricales</taxon>
        <taxon>Marasmiineae</taxon>
        <taxon>Mycenaceae</taxon>
        <taxon>Mycena</taxon>
    </lineage>
</organism>
<feature type="compositionally biased region" description="Low complexity" evidence="2">
    <location>
        <begin position="243"/>
        <end position="269"/>
    </location>
</feature>
<dbReference type="GO" id="GO:0061630">
    <property type="term" value="F:ubiquitin protein ligase activity"/>
    <property type="evidence" value="ECO:0007669"/>
    <property type="project" value="TreeGrafter"/>
</dbReference>
<evidence type="ECO:0000259" key="3">
    <source>
        <dbReference type="PROSITE" id="PS50089"/>
    </source>
</evidence>
<dbReference type="AlphaFoldDB" id="A0AAD7NBT9"/>
<dbReference type="EMBL" id="JARKIB010000050">
    <property type="protein sequence ID" value="KAJ7755210.1"/>
    <property type="molecule type" value="Genomic_DNA"/>
</dbReference>
<dbReference type="InterPro" id="IPR001841">
    <property type="entry name" value="Znf_RING"/>
</dbReference>
<evidence type="ECO:0000313" key="5">
    <source>
        <dbReference type="Proteomes" id="UP001215598"/>
    </source>
</evidence>
<dbReference type="Gene3D" id="3.30.40.10">
    <property type="entry name" value="Zinc/RING finger domain, C3HC4 (zinc finger)"/>
    <property type="match status" value="1"/>
</dbReference>
<gene>
    <name evidence="4" type="ORF">B0H16DRAFT_731812</name>
</gene>
<feature type="domain" description="RING-type" evidence="3">
    <location>
        <begin position="226"/>
        <end position="309"/>
    </location>
</feature>
<dbReference type="PANTHER" id="PTHR22765:SF348">
    <property type="entry name" value="OS09G0446275 PROTEIN"/>
    <property type="match status" value="1"/>
</dbReference>
<dbReference type="InterPro" id="IPR013083">
    <property type="entry name" value="Znf_RING/FYVE/PHD"/>
</dbReference>
<dbReference type="SMART" id="SM00184">
    <property type="entry name" value="RING"/>
    <property type="match status" value="1"/>
</dbReference>
<evidence type="ECO:0000256" key="1">
    <source>
        <dbReference type="PROSITE-ProRule" id="PRU00175"/>
    </source>
</evidence>
<sequence>MEPWESQGDVLSLSGNGQIGSNNSLTMDVDEHHSDDSMPDLQSVSNSSDSDRDAVIADDDGDSDWSDVDEMPPLEPTAPSSGLRRRHEDTDQDADRDRRHPSQRASQVNPPPVNPNPPQVNVNPPPVNPNIPQVNVNGPQHLAQLFNLLTRGIATAANANDIPFGPDMFFGAPPPPPKDSPANAARIVAGLERVPEGLVRRLERVSALNSSGGDDGLGAVGGDSGCAICWDRLLDGDGAAFATTTTTTDDSTSATTNADDSTSATTTTDDSTKEEANTIIALPCAHTFHAACLLPWFARPGQTTCPTCRFDVDPEGAIWFGGRKGRRHGFAPAFGGVFPGPLFDVPHGPHDHVFGPHGHAFGPPGDMEWDEDAEPEFFDGDPEVEAEFFDGNEGDFGVGGPEMAFDLVMEAGGGIGVVPVGGGMGPGGMGMRPLRGGPGIRE</sequence>
<name>A0AAD7NBT9_9AGAR</name>
<dbReference type="PANTHER" id="PTHR22765">
    <property type="entry name" value="RING FINGER AND PROTEASE ASSOCIATED DOMAIN-CONTAINING"/>
    <property type="match status" value="1"/>
</dbReference>
<keyword evidence="1" id="KW-0862">Zinc</keyword>
<accession>A0AAD7NBT9</accession>
<feature type="region of interest" description="Disordered" evidence="2">
    <location>
        <begin position="243"/>
        <end position="273"/>
    </location>
</feature>
<keyword evidence="1" id="KW-0479">Metal-binding</keyword>
<protein>
    <recommendedName>
        <fullName evidence="3">RING-type domain-containing protein</fullName>
    </recommendedName>
</protein>
<proteinExistence type="predicted"/>
<feature type="compositionally biased region" description="Pro residues" evidence="2">
    <location>
        <begin position="109"/>
        <end position="127"/>
    </location>
</feature>
<dbReference type="GO" id="GO:0008270">
    <property type="term" value="F:zinc ion binding"/>
    <property type="evidence" value="ECO:0007669"/>
    <property type="project" value="UniProtKB-KW"/>
</dbReference>
<feature type="compositionally biased region" description="Acidic residues" evidence="2">
    <location>
        <begin position="56"/>
        <end position="72"/>
    </location>
</feature>
<feature type="region of interest" description="Disordered" evidence="2">
    <location>
        <begin position="1"/>
        <end position="127"/>
    </location>
</feature>
<evidence type="ECO:0000256" key="2">
    <source>
        <dbReference type="SAM" id="MobiDB-lite"/>
    </source>
</evidence>
<keyword evidence="1" id="KW-0863">Zinc-finger</keyword>
<dbReference type="Proteomes" id="UP001215598">
    <property type="component" value="Unassembled WGS sequence"/>
</dbReference>
<dbReference type="Pfam" id="PF13639">
    <property type="entry name" value="zf-RING_2"/>
    <property type="match status" value="1"/>
</dbReference>
<dbReference type="GO" id="GO:0006511">
    <property type="term" value="P:ubiquitin-dependent protein catabolic process"/>
    <property type="evidence" value="ECO:0007669"/>
    <property type="project" value="TreeGrafter"/>
</dbReference>
<evidence type="ECO:0000313" key="4">
    <source>
        <dbReference type="EMBL" id="KAJ7755210.1"/>
    </source>
</evidence>
<dbReference type="InterPro" id="IPR051826">
    <property type="entry name" value="E3_ubiquitin-ligase_domain"/>
</dbReference>
<dbReference type="PROSITE" id="PS50089">
    <property type="entry name" value="ZF_RING_2"/>
    <property type="match status" value="1"/>
</dbReference>
<dbReference type="SUPFAM" id="SSF57850">
    <property type="entry name" value="RING/U-box"/>
    <property type="match status" value="1"/>
</dbReference>
<feature type="compositionally biased region" description="Basic and acidic residues" evidence="2">
    <location>
        <begin position="86"/>
        <end position="100"/>
    </location>
</feature>
<reference evidence="4" key="1">
    <citation type="submission" date="2023-03" db="EMBL/GenBank/DDBJ databases">
        <title>Massive genome expansion in bonnet fungi (Mycena s.s.) driven by repeated elements and novel gene families across ecological guilds.</title>
        <authorList>
            <consortium name="Lawrence Berkeley National Laboratory"/>
            <person name="Harder C.B."/>
            <person name="Miyauchi S."/>
            <person name="Viragh M."/>
            <person name="Kuo A."/>
            <person name="Thoen E."/>
            <person name="Andreopoulos B."/>
            <person name="Lu D."/>
            <person name="Skrede I."/>
            <person name="Drula E."/>
            <person name="Henrissat B."/>
            <person name="Morin E."/>
            <person name="Kohler A."/>
            <person name="Barry K."/>
            <person name="LaButti K."/>
            <person name="Morin E."/>
            <person name="Salamov A."/>
            <person name="Lipzen A."/>
            <person name="Mereny Z."/>
            <person name="Hegedus B."/>
            <person name="Baldrian P."/>
            <person name="Stursova M."/>
            <person name="Weitz H."/>
            <person name="Taylor A."/>
            <person name="Grigoriev I.V."/>
            <person name="Nagy L.G."/>
            <person name="Martin F."/>
            <person name="Kauserud H."/>
        </authorList>
    </citation>
    <scope>NUCLEOTIDE SEQUENCE</scope>
    <source>
        <strain evidence="4">CBHHK182m</strain>
    </source>
</reference>
<feature type="compositionally biased region" description="Polar residues" evidence="2">
    <location>
        <begin position="13"/>
        <end position="26"/>
    </location>
</feature>
<comment type="caution">
    <text evidence="4">The sequence shown here is derived from an EMBL/GenBank/DDBJ whole genome shotgun (WGS) entry which is preliminary data.</text>
</comment>